<evidence type="ECO:0000313" key="2">
    <source>
        <dbReference type="EMBL" id="KAK0644681.1"/>
    </source>
</evidence>
<dbReference type="AlphaFoldDB" id="A0AA39Y412"/>
<comment type="caution">
    <text evidence="2">The sequence shown here is derived from an EMBL/GenBank/DDBJ whole genome shotgun (WGS) entry which is preliminary data.</text>
</comment>
<accession>A0AA39Y412</accession>
<feature type="region of interest" description="Disordered" evidence="1">
    <location>
        <begin position="356"/>
        <end position="375"/>
    </location>
</feature>
<sequence>MRGGAPGPQYPTAFPSGWVLPPATEQAPEESAPSRSGTFPRSWTLPNAPEGSPGTSALPISPNNTPSPNPNRIAIIPPTPPRNPDEILGLPSPRSFKQNWTLPQQPASQVSVPSPAFLGTTWSPSTQARNDSAAGNAFQVSPASLTSFYSPTGLSSTVPGNFRHQHYSGAQVSPFQALGKQQPSAQPYNKSQLPLEDRGGQPFGSLKSSGLSAGSSYCPAGFRLVISDTSPPVSVKPTSAGEYYLPRPAGHIASNTSPDGIVQDTMGDHYHLPRPAGHITNNTSPYNVVGDQTGNHYHPPRPLGHESHTSPNQYLLPGEAVMDATNTSDFVCEDVPIPTSSQQSAGPSLETATLASQAPLSGRSRLAPADDTQPLVSLHTIGRGSRRDAEFPSIEIPAYPASAMKDGNEDILFSANPEMFYRLPAAPMTGTAPWKEGEIRWKVL</sequence>
<feature type="compositionally biased region" description="Polar residues" evidence="1">
    <location>
        <begin position="176"/>
        <end position="192"/>
    </location>
</feature>
<feature type="compositionally biased region" description="Polar residues" evidence="1">
    <location>
        <begin position="33"/>
        <end position="45"/>
    </location>
</feature>
<reference evidence="2" key="1">
    <citation type="submission" date="2023-06" db="EMBL/GenBank/DDBJ databases">
        <title>Genome-scale phylogeny and comparative genomics of the fungal order Sordariales.</title>
        <authorList>
            <consortium name="Lawrence Berkeley National Laboratory"/>
            <person name="Hensen N."/>
            <person name="Bonometti L."/>
            <person name="Westerberg I."/>
            <person name="Brannstrom I.O."/>
            <person name="Guillou S."/>
            <person name="Cros-Aarteil S."/>
            <person name="Calhoun S."/>
            <person name="Haridas S."/>
            <person name="Kuo A."/>
            <person name="Mondo S."/>
            <person name="Pangilinan J."/>
            <person name="Riley R."/>
            <person name="Labutti K."/>
            <person name="Andreopoulos B."/>
            <person name="Lipzen A."/>
            <person name="Chen C."/>
            <person name="Yanf M."/>
            <person name="Daum C."/>
            <person name="Ng V."/>
            <person name="Clum A."/>
            <person name="Steindorff A."/>
            <person name="Ohm R."/>
            <person name="Martin F."/>
            <person name="Silar P."/>
            <person name="Natvig D."/>
            <person name="Lalanne C."/>
            <person name="Gautier V."/>
            <person name="Ament-Velasquez S.L."/>
            <person name="Kruys A."/>
            <person name="Hutchinson M.I."/>
            <person name="Powell A.J."/>
            <person name="Barry K."/>
            <person name="Miller A.N."/>
            <person name="Grigoriev I.V."/>
            <person name="Debuchy R."/>
            <person name="Gladieux P."/>
            <person name="Thoren M.H."/>
            <person name="Johannesson H."/>
        </authorList>
    </citation>
    <scope>NUCLEOTIDE SEQUENCE</scope>
    <source>
        <strain evidence="2">SMH2532-1</strain>
    </source>
</reference>
<feature type="region of interest" description="Disordered" evidence="1">
    <location>
        <begin position="176"/>
        <end position="208"/>
    </location>
</feature>
<evidence type="ECO:0000256" key="1">
    <source>
        <dbReference type="SAM" id="MobiDB-lite"/>
    </source>
</evidence>
<name>A0AA39Y412_9PEZI</name>
<feature type="region of interest" description="Disordered" evidence="1">
    <location>
        <begin position="1"/>
        <end position="112"/>
    </location>
</feature>
<gene>
    <name evidence="2" type="ORF">B0T16DRAFT_418086</name>
</gene>
<feature type="compositionally biased region" description="Polar residues" evidence="1">
    <location>
        <begin position="95"/>
        <end position="112"/>
    </location>
</feature>
<evidence type="ECO:0000313" key="3">
    <source>
        <dbReference type="Proteomes" id="UP001174936"/>
    </source>
</evidence>
<dbReference type="EMBL" id="JAULSV010000005">
    <property type="protein sequence ID" value="KAK0644681.1"/>
    <property type="molecule type" value="Genomic_DNA"/>
</dbReference>
<dbReference type="Proteomes" id="UP001174936">
    <property type="component" value="Unassembled WGS sequence"/>
</dbReference>
<proteinExistence type="predicted"/>
<organism evidence="2 3">
    <name type="scientific">Cercophora newfieldiana</name>
    <dbReference type="NCBI Taxonomy" id="92897"/>
    <lineage>
        <taxon>Eukaryota</taxon>
        <taxon>Fungi</taxon>
        <taxon>Dikarya</taxon>
        <taxon>Ascomycota</taxon>
        <taxon>Pezizomycotina</taxon>
        <taxon>Sordariomycetes</taxon>
        <taxon>Sordariomycetidae</taxon>
        <taxon>Sordariales</taxon>
        <taxon>Lasiosphaeriaceae</taxon>
        <taxon>Cercophora</taxon>
    </lineage>
</organism>
<protein>
    <submittedName>
        <fullName evidence="2">Uncharacterized protein</fullName>
    </submittedName>
</protein>
<keyword evidence="3" id="KW-1185">Reference proteome</keyword>